<dbReference type="InterPro" id="IPR036282">
    <property type="entry name" value="Glutathione-S-Trfase_C_sf"/>
</dbReference>
<keyword evidence="4" id="KW-0808">Transferase</keyword>
<dbReference type="InterPro" id="IPR004045">
    <property type="entry name" value="Glutathione_S-Trfase_N"/>
</dbReference>
<feature type="domain" description="GST N-terminal" evidence="2">
    <location>
        <begin position="1"/>
        <end position="83"/>
    </location>
</feature>
<evidence type="ECO:0000259" key="3">
    <source>
        <dbReference type="PROSITE" id="PS50405"/>
    </source>
</evidence>
<protein>
    <submittedName>
        <fullName evidence="4">Glutathione S-transferase 1: isoform D-like protein</fullName>
    </submittedName>
</protein>
<dbReference type="PANTHER" id="PTHR43969">
    <property type="entry name" value="GLUTATHIONE S TRANSFERASE D10, ISOFORM A-RELATED"/>
    <property type="match status" value="1"/>
</dbReference>
<evidence type="ECO:0000256" key="1">
    <source>
        <dbReference type="ARBA" id="ARBA00011738"/>
    </source>
</evidence>
<proteinExistence type="predicted"/>
<dbReference type="EMBL" id="NCKV01004000">
    <property type="protein sequence ID" value="RWS25159.1"/>
    <property type="molecule type" value="Genomic_DNA"/>
</dbReference>
<dbReference type="FunFam" id="3.40.30.10:FF:000034">
    <property type="entry name" value="glutathione S-transferase 1"/>
    <property type="match status" value="1"/>
</dbReference>
<dbReference type="PANTHER" id="PTHR43969:SF9">
    <property type="entry name" value="GLUTATHIONE S TRANSFERASE D10, ISOFORM A-RELATED"/>
    <property type="match status" value="1"/>
</dbReference>
<dbReference type="OrthoDB" id="37920at2759"/>
<dbReference type="InterPro" id="IPR010987">
    <property type="entry name" value="Glutathione-S-Trfase_C-like"/>
</dbReference>
<sequence>MPIDFYYINDSPNCRVVSMVAEYLKIPLNLKLVDLWQSCDHLKPEFEKLNPQKCVPTIVDDGFSLGESRAIIRYLANQYAPDNEIYPKCAKKRAIVDQLLEFDHGSLYKTLNEWCAPYFMEKKPLDAELEKKFTKHLTVLNDHFLKKHKYVAADHLTLADFSILSTISGSLCFGYDLYKYENIKAWLDRLERELPFYDKAVNEFVSSMKKWIQENIKSE</sequence>
<dbReference type="Gene3D" id="1.20.1050.10">
    <property type="match status" value="1"/>
</dbReference>
<dbReference type="Pfam" id="PF00043">
    <property type="entry name" value="GST_C"/>
    <property type="match status" value="1"/>
</dbReference>
<dbReference type="SFLD" id="SFLDG01153">
    <property type="entry name" value="Main.4:_Theta-like"/>
    <property type="match status" value="1"/>
</dbReference>
<comment type="subunit">
    <text evidence="1">Homodimer.</text>
</comment>
<feature type="domain" description="GST C-terminal" evidence="3">
    <location>
        <begin position="89"/>
        <end position="208"/>
    </location>
</feature>
<dbReference type="SUPFAM" id="SSF47616">
    <property type="entry name" value="GST C-terminal domain-like"/>
    <property type="match status" value="1"/>
</dbReference>
<dbReference type="STRING" id="299467.A0A443SCA1"/>
<organism evidence="4 5">
    <name type="scientific">Leptotrombidium deliense</name>
    <dbReference type="NCBI Taxonomy" id="299467"/>
    <lineage>
        <taxon>Eukaryota</taxon>
        <taxon>Metazoa</taxon>
        <taxon>Ecdysozoa</taxon>
        <taxon>Arthropoda</taxon>
        <taxon>Chelicerata</taxon>
        <taxon>Arachnida</taxon>
        <taxon>Acari</taxon>
        <taxon>Acariformes</taxon>
        <taxon>Trombidiformes</taxon>
        <taxon>Prostigmata</taxon>
        <taxon>Anystina</taxon>
        <taxon>Parasitengona</taxon>
        <taxon>Trombiculoidea</taxon>
        <taxon>Trombiculidae</taxon>
        <taxon>Leptotrombidium</taxon>
    </lineage>
</organism>
<reference evidence="4 5" key="1">
    <citation type="journal article" date="2018" name="Gigascience">
        <title>Genomes of trombidid mites reveal novel predicted allergens and laterally-transferred genes associated with secondary metabolism.</title>
        <authorList>
            <person name="Dong X."/>
            <person name="Chaisiri K."/>
            <person name="Xia D."/>
            <person name="Armstrong S.D."/>
            <person name="Fang Y."/>
            <person name="Donnelly M.J."/>
            <person name="Kadowaki T."/>
            <person name="McGarry J.W."/>
            <person name="Darby A.C."/>
            <person name="Makepeace B.L."/>
        </authorList>
    </citation>
    <scope>NUCLEOTIDE SEQUENCE [LARGE SCALE GENOMIC DNA]</scope>
    <source>
        <strain evidence="4">UoL-UT</strain>
    </source>
</reference>
<dbReference type="SUPFAM" id="SSF52833">
    <property type="entry name" value="Thioredoxin-like"/>
    <property type="match status" value="1"/>
</dbReference>
<name>A0A443SCA1_9ACAR</name>
<dbReference type="Proteomes" id="UP000288716">
    <property type="component" value="Unassembled WGS sequence"/>
</dbReference>
<dbReference type="PROSITE" id="PS50405">
    <property type="entry name" value="GST_CTER"/>
    <property type="match status" value="1"/>
</dbReference>
<evidence type="ECO:0000313" key="5">
    <source>
        <dbReference type="Proteomes" id="UP000288716"/>
    </source>
</evidence>
<comment type="caution">
    <text evidence="4">The sequence shown here is derived from an EMBL/GenBank/DDBJ whole genome shotgun (WGS) entry which is preliminary data.</text>
</comment>
<dbReference type="Gene3D" id="3.40.30.10">
    <property type="entry name" value="Glutaredoxin"/>
    <property type="match status" value="1"/>
</dbReference>
<accession>A0A443SCA1</accession>
<dbReference type="SFLD" id="SFLDS00019">
    <property type="entry name" value="Glutathione_Transferase_(cytos"/>
    <property type="match status" value="1"/>
</dbReference>
<dbReference type="FunFam" id="1.20.1050.10:FF:000007">
    <property type="entry name" value="Glutathione S-transferase 1-1"/>
    <property type="match status" value="1"/>
</dbReference>
<dbReference type="InterPro" id="IPR040079">
    <property type="entry name" value="Glutathione_S-Trfase"/>
</dbReference>
<dbReference type="GO" id="GO:0006749">
    <property type="term" value="P:glutathione metabolic process"/>
    <property type="evidence" value="ECO:0007669"/>
    <property type="project" value="TreeGrafter"/>
</dbReference>
<gene>
    <name evidence="4" type="ORF">B4U80_03849</name>
</gene>
<evidence type="ECO:0000313" key="4">
    <source>
        <dbReference type="EMBL" id="RWS25159.1"/>
    </source>
</evidence>
<keyword evidence="5" id="KW-1185">Reference proteome</keyword>
<dbReference type="InterPro" id="IPR036249">
    <property type="entry name" value="Thioredoxin-like_sf"/>
</dbReference>
<dbReference type="GO" id="GO:0004364">
    <property type="term" value="F:glutathione transferase activity"/>
    <property type="evidence" value="ECO:0007669"/>
    <property type="project" value="TreeGrafter"/>
</dbReference>
<dbReference type="CDD" id="cd03177">
    <property type="entry name" value="GST_C_Delta_Epsilon"/>
    <property type="match status" value="1"/>
</dbReference>
<dbReference type="Pfam" id="PF13417">
    <property type="entry name" value="GST_N_3"/>
    <property type="match status" value="1"/>
</dbReference>
<dbReference type="PROSITE" id="PS50404">
    <property type="entry name" value="GST_NTER"/>
    <property type="match status" value="1"/>
</dbReference>
<dbReference type="SFLD" id="SFLDG00358">
    <property type="entry name" value="Main_(cytGST)"/>
    <property type="match status" value="1"/>
</dbReference>
<dbReference type="InterPro" id="IPR004046">
    <property type="entry name" value="GST_C"/>
</dbReference>
<evidence type="ECO:0000259" key="2">
    <source>
        <dbReference type="PROSITE" id="PS50404"/>
    </source>
</evidence>
<dbReference type="AlphaFoldDB" id="A0A443SCA1"/>
<dbReference type="VEuPathDB" id="VectorBase:LDEU006880"/>